<dbReference type="EMBL" id="HF679133">
    <property type="protein sequence ID" value="CCU56147.1"/>
    <property type="molecule type" value="Genomic_DNA"/>
</dbReference>
<name>A0ABM9QKT8_9POXV</name>
<accession>A0ABM9QKT8</accession>
<gene>
    <name evidence="1" type="ORF">CHREV_245</name>
</gene>
<organism evidence="1 2">
    <name type="scientific">Choristoneura rosaceana entomopoxvirus 'L'</name>
    <dbReference type="NCBI Taxonomy" id="1293539"/>
    <lineage>
        <taxon>Viruses</taxon>
        <taxon>Varidnaviria</taxon>
        <taxon>Bamfordvirae</taxon>
        <taxon>Nucleocytoviricota</taxon>
        <taxon>Pokkesviricetes</taxon>
        <taxon>Chitovirales</taxon>
        <taxon>Poxviridae</taxon>
        <taxon>Entomopoxvirinae</taxon>
        <taxon>Betaentomopoxvirus</taxon>
        <taxon>Betaentomopoxvirus crosaceana</taxon>
        <taxon>Choristoneura rosaceana entomopoxvirus</taxon>
    </lineage>
</organism>
<keyword evidence="2" id="KW-1185">Reference proteome</keyword>
<protein>
    <recommendedName>
        <fullName evidence="3">N1R/p28-like protein</fullName>
    </recommendedName>
</protein>
<evidence type="ECO:0008006" key="3">
    <source>
        <dbReference type="Google" id="ProtNLM"/>
    </source>
</evidence>
<reference evidence="1" key="1">
    <citation type="journal article" date="2013" name="J. Virol.">
        <title>New Insights into the Evolution of Entomopoxvirinae from the Complete Genome Sequences of Four Entomopoxviruses Infecting Adoxophyes honmai, Choristoneura biennis, Choristoneura rosaceana, and Mythimna separata.</title>
        <authorList>
            <person name="Theze J."/>
            <person name="Takatsuka J."/>
            <person name="Li Z."/>
            <person name="Gallais J."/>
            <person name="Doucet D."/>
            <person name="Arif B."/>
            <person name="Nakai M."/>
            <person name="Herniou E.A."/>
        </authorList>
    </citation>
    <scope>NUCLEOTIDE SEQUENCE</scope>
</reference>
<dbReference type="Proteomes" id="UP000792374">
    <property type="component" value="Genome"/>
</dbReference>
<dbReference type="GeneID" id="15613570"/>
<proteinExistence type="predicted"/>
<sequence>MVNLEDNAYYLITPNRKILILIHDNNNNDKINVCDVTEHYNNLLKNSKFIEVNIIMDKEYKNIFTCCKYKIYKITKDNNCILYKNLPTLKCDNKCNVNKNKLRYMPLFNIPYYIYTYLSKYYIVKLYKMYYDLITINTNNITDYMNMKIIS</sequence>
<dbReference type="RefSeq" id="YP_008004649.1">
    <property type="nucleotide sequence ID" value="NC_021249.1"/>
</dbReference>
<evidence type="ECO:0000313" key="2">
    <source>
        <dbReference type="Proteomes" id="UP000792374"/>
    </source>
</evidence>
<evidence type="ECO:0000313" key="1">
    <source>
        <dbReference type="EMBL" id="CCU56147.1"/>
    </source>
</evidence>